<dbReference type="OrthoDB" id="5279008at2759"/>
<dbReference type="AlphaFoldDB" id="A0A8J2ICK7"/>
<dbReference type="GeneID" id="67011566"/>
<reference evidence="1" key="1">
    <citation type="submission" date="2021-05" db="EMBL/GenBank/DDBJ databases">
        <authorList>
            <person name="Stam R."/>
        </authorList>
    </citation>
    <scope>NUCLEOTIDE SEQUENCE</scope>
    <source>
        <strain evidence="1">CS162</strain>
    </source>
</reference>
<proteinExistence type="predicted"/>
<organism evidence="1 2">
    <name type="scientific">Alternaria atra</name>
    <dbReference type="NCBI Taxonomy" id="119953"/>
    <lineage>
        <taxon>Eukaryota</taxon>
        <taxon>Fungi</taxon>
        <taxon>Dikarya</taxon>
        <taxon>Ascomycota</taxon>
        <taxon>Pezizomycotina</taxon>
        <taxon>Dothideomycetes</taxon>
        <taxon>Pleosporomycetidae</taxon>
        <taxon>Pleosporales</taxon>
        <taxon>Pleosporineae</taxon>
        <taxon>Pleosporaceae</taxon>
        <taxon>Alternaria</taxon>
        <taxon>Alternaria sect. Ulocladioides</taxon>
    </lineage>
</organism>
<keyword evidence="2" id="KW-1185">Reference proteome</keyword>
<sequence>MHKIAEAKSHTDLQVSVERSGMDSLILKQFLYKLENLEIVQINVISFYCLDPEPVDDGLRFTQARVPRRQSYLRAIVPTGRAFSMV</sequence>
<evidence type="ECO:0000313" key="2">
    <source>
        <dbReference type="Proteomes" id="UP000676310"/>
    </source>
</evidence>
<accession>A0A8J2ICK7</accession>
<dbReference type="Proteomes" id="UP000676310">
    <property type="component" value="Unassembled WGS sequence"/>
</dbReference>
<protein>
    <submittedName>
        <fullName evidence="1">Uncharacterized protein</fullName>
    </submittedName>
</protein>
<comment type="caution">
    <text evidence="1">The sequence shown here is derived from an EMBL/GenBank/DDBJ whole genome shotgun (WGS) entry which is preliminary data.</text>
</comment>
<dbReference type="RefSeq" id="XP_043174885.1">
    <property type="nucleotide sequence ID" value="XM_043318950.1"/>
</dbReference>
<gene>
    <name evidence="1" type="ORF">ALTATR162_LOCUS11308</name>
</gene>
<evidence type="ECO:0000313" key="1">
    <source>
        <dbReference type="EMBL" id="CAG5185451.1"/>
    </source>
</evidence>
<name>A0A8J2ICK7_9PLEO</name>
<dbReference type="EMBL" id="CAJRGZ010000030">
    <property type="protein sequence ID" value="CAG5185451.1"/>
    <property type="molecule type" value="Genomic_DNA"/>
</dbReference>